<reference evidence="1" key="1">
    <citation type="journal article" date="2020" name="Nature">
        <title>Giant virus diversity and host interactions through global metagenomics.</title>
        <authorList>
            <person name="Schulz F."/>
            <person name="Roux S."/>
            <person name="Paez-Espino D."/>
            <person name="Jungbluth S."/>
            <person name="Walsh D.A."/>
            <person name="Denef V.J."/>
            <person name="McMahon K.D."/>
            <person name="Konstantinidis K.T."/>
            <person name="Eloe-Fadrosh E.A."/>
            <person name="Kyrpides N.C."/>
            <person name="Woyke T."/>
        </authorList>
    </citation>
    <scope>NUCLEOTIDE SEQUENCE</scope>
    <source>
        <strain evidence="1">GVMAG-M-3300027708-20</strain>
    </source>
</reference>
<protein>
    <submittedName>
        <fullName evidence="1">Uncharacterized protein</fullName>
    </submittedName>
</protein>
<dbReference type="EMBL" id="MN740389">
    <property type="protein sequence ID" value="QHU03816.1"/>
    <property type="molecule type" value="Genomic_DNA"/>
</dbReference>
<dbReference type="AlphaFoldDB" id="A0A6C0JGA3"/>
<proteinExistence type="predicted"/>
<organism evidence="1">
    <name type="scientific">viral metagenome</name>
    <dbReference type="NCBI Taxonomy" id="1070528"/>
    <lineage>
        <taxon>unclassified sequences</taxon>
        <taxon>metagenomes</taxon>
        <taxon>organismal metagenomes</taxon>
    </lineage>
</organism>
<name>A0A6C0JGA3_9ZZZZ</name>
<evidence type="ECO:0000313" key="1">
    <source>
        <dbReference type="EMBL" id="QHU03816.1"/>
    </source>
</evidence>
<sequence length="250" mass="29742">MPVYSFCLYAYTIKNKNTLEPTGFKVGITTLRKKIKDEYKAIEERIKSECIHNIKSRHKEEFVAGDIFFCIRLDAKDPLYDKITFNRLTSKNERDEEYFKKRCRYYEKQVHLFLKKNGFHRTDMYKLNSDGSESKKTEFFYMVNSVGDCVKYAMDEILGCHNLNIDTHFERWYHCVGCDDYAKEDDGQICDKCKEENTWCHSKCADSYKERNPNIVYDYDYVKGKKKENSYVTYAVIRIVNQKGSLQKID</sequence>
<accession>A0A6C0JGA3</accession>